<name>A0A347VRP2_9HELI</name>
<dbReference type="SUPFAM" id="SSF110942">
    <property type="entry name" value="HSP90 C-terminal domain"/>
    <property type="match status" value="1"/>
</dbReference>
<dbReference type="Gene3D" id="3.30.565.10">
    <property type="entry name" value="Histidine kinase-like ATPase, C-terminal domain"/>
    <property type="match status" value="1"/>
</dbReference>
<keyword evidence="5 8" id="KW-0067">ATP-binding</keyword>
<reference evidence="12" key="3">
    <citation type="submission" date="2018-04" db="EMBL/GenBank/DDBJ databases">
        <authorList>
            <person name="Sheh A."/>
            <person name="Shen Z."/>
            <person name="Mannion A.J."/>
            <person name="Fox J.G."/>
        </authorList>
    </citation>
    <scope>NUCLEOTIDE SEQUENCE</scope>
    <source>
        <strain evidence="12">MIT 97-6194</strain>
    </source>
</reference>
<dbReference type="PRINTS" id="PR00775">
    <property type="entry name" value="HEATSHOCK90"/>
</dbReference>
<keyword evidence="3 8" id="KW-0963">Cytoplasm</keyword>
<evidence type="ECO:0000313" key="13">
    <source>
        <dbReference type="Proteomes" id="UP000029714"/>
    </source>
</evidence>
<dbReference type="InterPro" id="IPR037196">
    <property type="entry name" value="HSP90_C"/>
</dbReference>
<proteinExistence type="inferred from homology"/>
<feature type="binding site" evidence="9">
    <location>
        <position position="77"/>
    </location>
    <ligand>
        <name>ATP</name>
        <dbReference type="ChEBI" id="CHEBI:30616"/>
    </ligand>
</feature>
<dbReference type="Pfam" id="PF13589">
    <property type="entry name" value="HATPase_c_3"/>
    <property type="match status" value="1"/>
</dbReference>
<feature type="binding site" evidence="9">
    <location>
        <begin position="119"/>
        <end position="124"/>
    </location>
    <ligand>
        <name>ATP</name>
        <dbReference type="ChEBI" id="CHEBI:30616"/>
    </ligand>
</feature>
<evidence type="ECO:0000256" key="8">
    <source>
        <dbReference type="HAMAP-Rule" id="MF_00505"/>
    </source>
</evidence>
<dbReference type="GO" id="GO:0016887">
    <property type="term" value="F:ATP hydrolysis activity"/>
    <property type="evidence" value="ECO:0007669"/>
    <property type="project" value="InterPro"/>
</dbReference>
<feature type="binding site" evidence="9">
    <location>
        <position position="82"/>
    </location>
    <ligand>
        <name>ATP</name>
        <dbReference type="ChEBI" id="CHEBI:30616"/>
    </ligand>
</feature>
<dbReference type="Gene3D" id="1.20.120.790">
    <property type="entry name" value="Heat shock protein 90, C-terminal domain"/>
    <property type="match status" value="1"/>
</dbReference>
<comment type="caution">
    <text evidence="12">The sequence shown here is derived from an EMBL/GenBank/DDBJ whole genome shotgun (WGS) entry which is preliminary data.</text>
</comment>
<dbReference type="OrthoDB" id="9802640at2"/>
<dbReference type="GO" id="GO:0005524">
    <property type="term" value="F:ATP binding"/>
    <property type="evidence" value="ECO:0007669"/>
    <property type="project" value="UniProtKB-UniRule"/>
</dbReference>
<dbReference type="Gene3D" id="3.40.50.11260">
    <property type="match status" value="1"/>
</dbReference>
<dbReference type="FunFam" id="3.30.565.10:FF:000009">
    <property type="entry name" value="Molecular chaperone HtpG"/>
    <property type="match status" value="1"/>
</dbReference>
<organism evidence="12 13">
    <name type="scientific">Helicobacter saguini</name>
    <dbReference type="NCBI Taxonomy" id="1548018"/>
    <lineage>
        <taxon>Bacteria</taxon>
        <taxon>Pseudomonadati</taxon>
        <taxon>Campylobacterota</taxon>
        <taxon>Epsilonproteobacteria</taxon>
        <taxon>Campylobacterales</taxon>
        <taxon>Helicobacteraceae</taxon>
        <taxon>Helicobacter</taxon>
    </lineage>
</organism>
<evidence type="ECO:0000313" key="14">
    <source>
        <dbReference type="Proteomes" id="UP000477070"/>
    </source>
</evidence>
<dbReference type="SMART" id="SM00387">
    <property type="entry name" value="HATPase_c"/>
    <property type="match status" value="1"/>
</dbReference>
<dbReference type="InterPro" id="IPR019805">
    <property type="entry name" value="Heat_shock_protein_90_CS"/>
</dbReference>
<evidence type="ECO:0000313" key="11">
    <source>
        <dbReference type="EMBL" id="MWV68850.1"/>
    </source>
</evidence>
<dbReference type="PIRSF" id="PIRSF002583">
    <property type="entry name" value="Hsp90"/>
    <property type="match status" value="1"/>
</dbReference>
<evidence type="ECO:0000256" key="5">
    <source>
        <dbReference type="ARBA" id="ARBA00022840"/>
    </source>
</evidence>
<feature type="binding site" evidence="9">
    <location>
        <position position="96"/>
    </location>
    <ligand>
        <name>ATP</name>
        <dbReference type="ChEBI" id="CHEBI:30616"/>
    </ligand>
</feature>
<accession>A0A347VRP2</accession>
<dbReference type="InterPro" id="IPR020575">
    <property type="entry name" value="Hsp90_N"/>
</dbReference>
<dbReference type="SUPFAM" id="SSF54211">
    <property type="entry name" value="Ribosomal protein S5 domain 2-like"/>
    <property type="match status" value="1"/>
</dbReference>
<reference evidence="12 13" key="1">
    <citation type="journal article" date="2014" name="Genome Announc.">
        <title>Draft genome sequences of eight enterohepatic helicobacter species isolated from both laboratory and wild rodents.</title>
        <authorList>
            <person name="Sheh A."/>
            <person name="Shen Z."/>
            <person name="Fox J.G."/>
        </authorList>
    </citation>
    <scope>NUCLEOTIDE SEQUENCE [LARGE SCALE GENOMIC DNA]</scope>
    <source>
        <strain evidence="12 13">MIT 97-6194</strain>
    </source>
</reference>
<comment type="subunit">
    <text evidence="8">Homodimer.</text>
</comment>
<comment type="similarity">
    <text evidence="2 8">Belongs to the heat shock protein 90 family.</text>
</comment>
<feature type="region of interest" description="A; substrate-binding" evidence="8">
    <location>
        <begin position="1"/>
        <end position="342"/>
    </location>
</feature>
<feature type="binding site" evidence="9">
    <location>
        <position position="35"/>
    </location>
    <ligand>
        <name>ATP</name>
        <dbReference type="ChEBI" id="CHEBI:30616"/>
    </ligand>
</feature>
<dbReference type="PROSITE" id="PS00298">
    <property type="entry name" value="HSP90"/>
    <property type="match status" value="1"/>
</dbReference>
<evidence type="ECO:0000256" key="7">
    <source>
        <dbReference type="ARBA" id="ARBA00023186"/>
    </source>
</evidence>
<dbReference type="AlphaFoldDB" id="A0A347VRP2"/>
<dbReference type="Proteomes" id="UP000477070">
    <property type="component" value="Unassembled WGS sequence"/>
</dbReference>
<feature type="region of interest" description="C" evidence="8">
    <location>
        <begin position="545"/>
        <end position="617"/>
    </location>
</feature>
<feature type="binding site" evidence="9">
    <location>
        <position position="342"/>
    </location>
    <ligand>
        <name>ATP</name>
        <dbReference type="ChEBI" id="CHEBI:30616"/>
    </ligand>
</feature>
<dbReference type="Gene3D" id="3.30.230.80">
    <property type="match status" value="1"/>
</dbReference>
<keyword evidence="13" id="KW-1185">Reference proteome</keyword>
<evidence type="ECO:0000256" key="6">
    <source>
        <dbReference type="ARBA" id="ARBA00023016"/>
    </source>
</evidence>
<feature type="binding site" evidence="9">
    <location>
        <position position="31"/>
    </location>
    <ligand>
        <name>ATP</name>
        <dbReference type="ChEBI" id="CHEBI:30616"/>
    </ligand>
</feature>
<keyword evidence="4 8" id="KW-0547">Nucleotide-binding</keyword>
<dbReference type="GO" id="GO:0051082">
    <property type="term" value="F:unfolded protein binding"/>
    <property type="evidence" value="ECO:0007669"/>
    <property type="project" value="UniProtKB-UniRule"/>
</dbReference>
<evidence type="ECO:0000256" key="9">
    <source>
        <dbReference type="PIRSR" id="PIRSR002583-1"/>
    </source>
</evidence>
<dbReference type="PANTHER" id="PTHR11528">
    <property type="entry name" value="HEAT SHOCK PROTEIN 90 FAMILY MEMBER"/>
    <property type="match status" value="1"/>
</dbReference>
<dbReference type="SUPFAM" id="SSF55874">
    <property type="entry name" value="ATPase domain of HSP90 chaperone/DNA topoisomerase II/histidine kinase"/>
    <property type="match status" value="1"/>
</dbReference>
<dbReference type="InterPro" id="IPR001404">
    <property type="entry name" value="Hsp90_fam"/>
</dbReference>
<evidence type="ECO:0000256" key="3">
    <source>
        <dbReference type="ARBA" id="ARBA00022490"/>
    </source>
</evidence>
<evidence type="ECO:0000256" key="2">
    <source>
        <dbReference type="ARBA" id="ARBA00008239"/>
    </source>
</evidence>
<dbReference type="STRING" id="1548018.LS64_12335"/>
<keyword evidence="6 8" id="KW-0346">Stress response</keyword>
<evidence type="ECO:0000259" key="10">
    <source>
        <dbReference type="SMART" id="SM00387"/>
    </source>
</evidence>
<dbReference type="EMBL" id="JRMP02000007">
    <property type="protein sequence ID" value="TLD94401.1"/>
    <property type="molecule type" value="Genomic_DNA"/>
</dbReference>
<dbReference type="Proteomes" id="UP000029714">
    <property type="component" value="Unassembled WGS sequence"/>
</dbReference>
<reference evidence="11 14" key="4">
    <citation type="submission" date="2019-12" db="EMBL/GenBank/DDBJ databases">
        <title>Multi-Generational Helicobacter saguini Isolates.</title>
        <authorList>
            <person name="Mannion A."/>
            <person name="Shen Z."/>
            <person name="Fox J.G."/>
        </authorList>
    </citation>
    <scope>NUCLEOTIDE SEQUENCE [LARGE SCALE GENOMIC DNA]</scope>
    <source>
        <strain evidence="11">16-048</strain>
        <strain evidence="14">16-048 (F4)</strain>
    </source>
</reference>
<reference evidence="12 13" key="2">
    <citation type="journal article" date="2016" name="Infect. Immun.">
        <title>Helicobacter saguini, a Novel Helicobacter Isolated from Cotton-Top Tamarins with Ulcerative Colitis, Has Proinflammatory Properties and Induces Typhlocolitis and Dysplasia in Gnotobiotic IL-10-/- Mice.</title>
        <authorList>
            <person name="Shen Z."/>
            <person name="Mannion A."/>
            <person name="Whary M.T."/>
            <person name="Muthupalani S."/>
            <person name="Sheh A."/>
            <person name="Feng Y."/>
            <person name="Gong G."/>
            <person name="Vandamme P."/>
            <person name="Holcombe H.R."/>
            <person name="Paster B.J."/>
            <person name="Fox J.G."/>
        </authorList>
    </citation>
    <scope>NUCLEOTIDE SEQUENCE [LARGE SCALE GENOMIC DNA]</scope>
    <source>
        <strain evidence="12 13">MIT 97-6194</strain>
    </source>
</reference>
<protein>
    <recommendedName>
        <fullName evidence="8">Chaperone protein HtpG</fullName>
    </recommendedName>
    <alternativeName>
        <fullName evidence="8">Heat shock protein HtpG</fullName>
    </alternativeName>
    <alternativeName>
        <fullName evidence="8">High temperature protein G</fullName>
    </alternativeName>
</protein>
<dbReference type="InterPro" id="IPR036890">
    <property type="entry name" value="HATPase_C_sf"/>
</dbReference>
<evidence type="ECO:0000313" key="12">
    <source>
        <dbReference type="EMBL" id="TLD94401.1"/>
    </source>
</evidence>
<comment type="subcellular location">
    <subcellularLocation>
        <location evidence="1 8">Cytoplasm</location>
    </subcellularLocation>
</comment>
<dbReference type="InterPro" id="IPR003594">
    <property type="entry name" value="HATPase_dom"/>
</dbReference>
<dbReference type="EMBL" id="QBIU01000001">
    <property type="protein sequence ID" value="MWV68850.1"/>
    <property type="molecule type" value="Genomic_DNA"/>
</dbReference>
<dbReference type="CDD" id="cd16927">
    <property type="entry name" value="HATPase_Hsp90-like"/>
    <property type="match status" value="1"/>
</dbReference>
<dbReference type="NCBIfam" id="NF003555">
    <property type="entry name" value="PRK05218.1"/>
    <property type="match status" value="1"/>
</dbReference>
<feature type="binding site" evidence="9">
    <location>
        <position position="169"/>
    </location>
    <ligand>
        <name>ATP</name>
        <dbReference type="ChEBI" id="CHEBI:30616"/>
    </ligand>
</feature>
<dbReference type="Pfam" id="PF00183">
    <property type="entry name" value="HSP90"/>
    <property type="match status" value="1"/>
</dbReference>
<sequence>MAKIAFQTEIKQLLDLMIHSLYSNKEIFLRELISNASDALDKLNHLTLSDDKYKSMDFKPRIDISFDSDKKTLTISDNGIGMDESDLKNHLGTIAKSGTKSFLESLSGDKKKDSNLIGQFGVGFYSCFMVASKVVVNTRKALDNKAYTWISDGGGEYEIIESSKDTQGTEITLFLNESGQEFANRWSIEDIIKKYSSYIQYPIFVHYEEEVAQDSKDTESKEKPQKIQKEEQVNAAKALWVIPKNELKEADYDEFYKTLSYDREKPLKYIHTLAEGSLSYKSLFYIPATPPLDMNRVDYQSHVKLYVKRVFITDDDKELLPPYLRFIYGVIDSDDLPLNVSREILQENRILEQIKAASVKKILAMLESMAKDSKLYADFWAKFGKVLKEGLYGFGENKDKLLDLVRAYSYKKGENISLKEYKEAMVSGQDSVFYLIGKDLDSIKNNPILEKFKDYDVLLFSDEVDNFVVPQIGEYSGVKLLDISSAEAGNKVKSEISEDSKKEFEPILESFKGLDGVGEVSLINGISSPIALSEQMPGNSYMEQIMRQMGQEMPEPKKNVEINISSPLIAKINALDSTKRNKYALVLFNGAKILEGVSLKDSKSYIESVNEILESSL</sequence>
<comment type="function">
    <text evidence="8">Molecular chaperone. Has ATPase activity.</text>
</comment>
<keyword evidence="7 8" id="KW-0143">Chaperone</keyword>
<evidence type="ECO:0000256" key="1">
    <source>
        <dbReference type="ARBA" id="ARBA00004496"/>
    </source>
</evidence>
<comment type="caution">
    <text evidence="8">Lacks conserved residue(s) required for the propagation of feature annotation.</text>
</comment>
<dbReference type="GO" id="GO:0140662">
    <property type="term" value="F:ATP-dependent protein folding chaperone"/>
    <property type="evidence" value="ECO:0007669"/>
    <property type="project" value="InterPro"/>
</dbReference>
<dbReference type="HAMAP" id="MF_00505">
    <property type="entry name" value="HSP90"/>
    <property type="match status" value="1"/>
</dbReference>
<gene>
    <name evidence="8 12" type="primary">htpG</name>
    <name evidence="11" type="ORF">DCO61_02125</name>
    <name evidence="12" type="ORF">LS64_005565</name>
</gene>
<evidence type="ECO:0000256" key="4">
    <source>
        <dbReference type="ARBA" id="ARBA00022741"/>
    </source>
</evidence>
<dbReference type="GO" id="GO:0005737">
    <property type="term" value="C:cytoplasm"/>
    <property type="evidence" value="ECO:0007669"/>
    <property type="project" value="UniProtKB-SubCell"/>
</dbReference>
<feature type="domain" description="Histidine kinase/HSP90-like ATPase" evidence="10">
    <location>
        <begin position="24"/>
        <end position="179"/>
    </location>
</feature>
<feature type="binding site" evidence="9">
    <location>
        <begin position="97"/>
        <end position="98"/>
    </location>
    <ligand>
        <name>ATP</name>
        <dbReference type="ChEBI" id="CHEBI:30616"/>
    </ligand>
</feature>
<dbReference type="InterPro" id="IPR020568">
    <property type="entry name" value="Ribosomal_Su5_D2-typ_SF"/>
</dbReference>